<evidence type="ECO:0000256" key="4">
    <source>
        <dbReference type="ARBA" id="ARBA00023128"/>
    </source>
</evidence>
<keyword evidence="9" id="KW-1185">Reference proteome</keyword>
<gene>
    <name evidence="8" type="ORF">BCR44DRAFT_29866</name>
</gene>
<dbReference type="Proteomes" id="UP000193411">
    <property type="component" value="Unassembled WGS sequence"/>
</dbReference>
<comment type="similarity">
    <text evidence="6">Belongs to the mitochondrion-specific ribosomal protein mL54 family.</text>
</comment>
<evidence type="ECO:0000256" key="7">
    <source>
        <dbReference type="ARBA" id="ARBA00035179"/>
    </source>
</evidence>
<evidence type="ECO:0000313" key="8">
    <source>
        <dbReference type="EMBL" id="ORZ39564.1"/>
    </source>
</evidence>
<dbReference type="Pfam" id="PF08561">
    <property type="entry name" value="Ribosomal_L37"/>
    <property type="match status" value="1"/>
</dbReference>
<comment type="caution">
    <text evidence="8">The sequence shown here is derived from an EMBL/GenBank/DDBJ whole genome shotgun (WGS) entry which is preliminary data.</text>
</comment>
<dbReference type="GO" id="GO:0003735">
    <property type="term" value="F:structural constituent of ribosome"/>
    <property type="evidence" value="ECO:0007669"/>
    <property type="project" value="TreeGrafter"/>
</dbReference>
<evidence type="ECO:0000256" key="1">
    <source>
        <dbReference type="ARBA" id="ARBA00004173"/>
    </source>
</evidence>
<dbReference type="OrthoDB" id="10252718at2759"/>
<comment type="subcellular location">
    <subcellularLocation>
        <location evidence="1">Mitochondrion</location>
    </subcellularLocation>
</comment>
<dbReference type="AlphaFoldDB" id="A0A1Y2I017"/>
<dbReference type="EMBL" id="MCFL01000005">
    <property type="protein sequence ID" value="ORZ39564.1"/>
    <property type="molecule type" value="Genomic_DNA"/>
</dbReference>
<accession>A0A1Y2I017</accession>
<keyword evidence="2" id="KW-0809">Transit peptide</keyword>
<dbReference type="InterPro" id="IPR013870">
    <property type="entry name" value="Ribosomal_mL54"/>
</dbReference>
<protein>
    <recommendedName>
        <fullName evidence="7">Large ribosomal subunit protein mL54</fullName>
    </recommendedName>
</protein>
<dbReference type="PANTHER" id="PTHR28595:SF1">
    <property type="entry name" value="LARGE RIBOSOMAL SUBUNIT PROTEIN ML54"/>
    <property type="match status" value="1"/>
</dbReference>
<organism evidence="8 9">
    <name type="scientific">Catenaria anguillulae PL171</name>
    <dbReference type="NCBI Taxonomy" id="765915"/>
    <lineage>
        <taxon>Eukaryota</taxon>
        <taxon>Fungi</taxon>
        <taxon>Fungi incertae sedis</taxon>
        <taxon>Blastocladiomycota</taxon>
        <taxon>Blastocladiomycetes</taxon>
        <taxon>Blastocladiales</taxon>
        <taxon>Catenariaceae</taxon>
        <taxon>Catenaria</taxon>
    </lineage>
</organism>
<keyword evidence="5" id="KW-0687">Ribonucleoprotein</keyword>
<name>A0A1Y2I017_9FUNG</name>
<evidence type="ECO:0000256" key="5">
    <source>
        <dbReference type="ARBA" id="ARBA00023274"/>
    </source>
</evidence>
<dbReference type="GO" id="GO:0005762">
    <property type="term" value="C:mitochondrial large ribosomal subunit"/>
    <property type="evidence" value="ECO:0007669"/>
    <property type="project" value="TreeGrafter"/>
</dbReference>
<keyword evidence="3 8" id="KW-0689">Ribosomal protein</keyword>
<proteinExistence type="inferred from homology"/>
<keyword evidence="4" id="KW-0496">Mitochondrion</keyword>
<evidence type="ECO:0000313" key="9">
    <source>
        <dbReference type="Proteomes" id="UP000193411"/>
    </source>
</evidence>
<reference evidence="8 9" key="1">
    <citation type="submission" date="2016-07" db="EMBL/GenBank/DDBJ databases">
        <title>Pervasive Adenine N6-methylation of Active Genes in Fungi.</title>
        <authorList>
            <consortium name="DOE Joint Genome Institute"/>
            <person name="Mondo S.J."/>
            <person name="Dannebaum R.O."/>
            <person name="Kuo R.C."/>
            <person name="Labutti K."/>
            <person name="Haridas S."/>
            <person name="Kuo A."/>
            <person name="Salamov A."/>
            <person name="Ahrendt S.R."/>
            <person name="Lipzen A."/>
            <person name="Sullivan W."/>
            <person name="Andreopoulos W.B."/>
            <person name="Clum A."/>
            <person name="Lindquist E."/>
            <person name="Daum C."/>
            <person name="Ramamoorthy G.K."/>
            <person name="Gryganskyi A."/>
            <person name="Culley D."/>
            <person name="Magnuson J.K."/>
            <person name="James T.Y."/>
            <person name="O'Malley M.A."/>
            <person name="Stajich J.E."/>
            <person name="Spatafora J.W."/>
            <person name="Visel A."/>
            <person name="Grigoriev I.V."/>
        </authorList>
    </citation>
    <scope>NUCLEOTIDE SEQUENCE [LARGE SCALE GENOMIC DNA]</scope>
    <source>
        <strain evidence="8 9">PL171</strain>
    </source>
</reference>
<evidence type="ECO:0000256" key="3">
    <source>
        <dbReference type="ARBA" id="ARBA00022980"/>
    </source>
</evidence>
<sequence>MIALTQCILARTSAASPTPAMAACRSIVAATSTSFAVARSYSSRPPSTLAEGTEIPINYIKGGKHPVALKDEEYPEWLWTIAQPPKKEWSPREKRSANYLKFERTEAIKLKNFIKSR</sequence>
<evidence type="ECO:0000256" key="6">
    <source>
        <dbReference type="ARBA" id="ARBA00033752"/>
    </source>
</evidence>
<dbReference type="PANTHER" id="PTHR28595">
    <property type="entry name" value="39S RIBOSOMAL PROTEIN L54, MITOCHONDRIAL"/>
    <property type="match status" value="1"/>
</dbReference>
<evidence type="ECO:0000256" key="2">
    <source>
        <dbReference type="ARBA" id="ARBA00022946"/>
    </source>
</evidence>